<feature type="transmembrane region" description="Helical" evidence="6">
    <location>
        <begin position="223"/>
        <end position="242"/>
    </location>
</feature>
<keyword evidence="2" id="KW-1003">Cell membrane</keyword>
<feature type="transmembrane region" description="Helical" evidence="6">
    <location>
        <begin position="254"/>
        <end position="273"/>
    </location>
</feature>
<sequence>MTVSKLPEMDIRQIIAWAIFLIAGLAIPFAVSEAFLYLLGLTMIFLVLTISWDIIVGYTGQVNLGHTVFVGLGAYTAALLQVPSRFSGSVDFLAGMSPVPVPVSILMGGIVAALFGLGIGIITLRLKGYYFSLVTAILPLVFMQSVYVFSSIFGGEEGFSIGLERGLAESPLLRYYFAFAVFMISFILIWLLVNSEIGLKFRAVRDDEVLAEALGINVVKYKILAFVTSSFFAGIGGATLVHYRITIGPDVYDIPLMLLIILSAVIGGLGTLYGPVFGGFVIYLLKNWWLKGAVQAFPAWVPVNDEVLLYILLIAVAVIAPEGLWSKIKRFTVRKEDAVPE</sequence>
<dbReference type="PANTHER" id="PTHR30482:SF20">
    <property type="entry name" value="HIGH-AFFINITY BRANCHED-CHAIN AMINO ACID TRANSPORT SYSTEM PERMEASE PROTEIN LIVM"/>
    <property type="match status" value="1"/>
</dbReference>
<evidence type="ECO:0000313" key="7">
    <source>
        <dbReference type="EMBL" id="XAT63622.1"/>
    </source>
</evidence>
<dbReference type="GeneID" id="90450078"/>
<gene>
    <name evidence="7" type="ORF">LPQ35_10245</name>
</gene>
<organism evidence="7 8">
    <name type="scientific">Geoglobus acetivorans</name>
    <dbReference type="NCBI Taxonomy" id="565033"/>
    <lineage>
        <taxon>Archaea</taxon>
        <taxon>Methanobacteriati</taxon>
        <taxon>Methanobacteriota</taxon>
        <taxon>Archaeoglobi</taxon>
        <taxon>Archaeoglobales</taxon>
        <taxon>Archaeoglobaceae</taxon>
        <taxon>Geoglobus</taxon>
    </lineage>
</organism>
<evidence type="ECO:0000256" key="4">
    <source>
        <dbReference type="ARBA" id="ARBA00022989"/>
    </source>
</evidence>
<keyword evidence="4 6" id="KW-1133">Transmembrane helix</keyword>
<accession>A0ABZ3H233</accession>
<dbReference type="PANTHER" id="PTHR30482">
    <property type="entry name" value="HIGH-AFFINITY BRANCHED-CHAIN AMINO ACID TRANSPORT SYSTEM PERMEASE"/>
    <property type="match status" value="1"/>
</dbReference>
<feature type="transmembrane region" description="Helical" evidence="6">
    <location>
        <begin position="62"/>
        <end position="81"/>
    </location>
</feature>
<dbReference type="EMBL" id="CP087714">
    <property type="protein sequence ID" value="XAT63622.1"/>
    <property type="molecule type" value="Genomic_DNA"/>
</dbReference>
<comment type="subcellular location">
    <subcellularLocation>
        <location evidence="1">Cell membrane</location>
        <topology evidence="1">Multi-pass membrane protein</topology>
    </subcellularLocation>
</comment>
<name>A0ABZ3H233_GEOAI</name>
<feature type="transmembrane region" description="Helical" evidence="6">
    <location>
        <begin position="307"/>
        <end position="325"/>
    </location>
</feature>
<dbReference type="CDD" id="cd06581">
    <property type="entry name" value="TM_PBP1_LivM_like"/>
    <property type="match status" value="1"/>
</dbReference>
<evidence type="ECO:0000313" key="8">
    <source>
        <dbReference type="Proteomes" id="UP001492541"/>
    </source>
</evidence>
<keyword evidence="5 6" id="KW-0472">Membrane</keyword>
<evidence type="ECO:0000256" key="1">
    <source>
        <dbReference type="ARBA" id="ARBA00004651"/>
    </source>
</evidence>
<evidence type="ECO:0000256" key="2">
    <source>
        <dbReference type="ARBA" id="ARBA00022475"/>
    </source>
</evidence>
<evidence type="ECO:0000256" key="5">
    <source>
        <dbReference type="ARBA" id="ARBA00023136"/>
    </source>
</evidence>
<dbReference type="Proteomes" id="UP001492541">
    <property type="component" value="Chromosome"/>
</dbReference>
<evidence type="ECO:0000256" key="3">
    <source>
        <dbReference type="ARBA" id="ARBA00022692"/>
    </source>
</evidence>
<keyword evidence="3 6" id="KW-0812">Transmembrane</keyword>
<dbReference type="InterPro" id="IPR043428">
    <property type="entry name" value="LivM-like"/>
</dbReference>
<feature type="transmembrane region" description="Helical" evidence="6">
    <location>
        <begin position="14"/>
        <end position="31"/>
    </location>
</feature>
<reference evidence="7 8" key="1">
    <citation type="submission" date="2021-11" db="EMBL/GenBank/DDBJ databases">
        <title>Whole genome of Geoglobus acetivorans.</title>
        <authorList>
            <person name="Liu D."/>
        </authorList>
    </citation>
    <scope>NUCLEOTIDE SEQUENCE [LARGE SCALE GENOMIC DNA]</scope>
    <source>
        <strain evidence="7 8">SBH6</strain>
    </source>
</reference>
<protein>
    <submittedName>
        <fullName evidence="7">Branched-chain amino acid ABC transporter permease</fullName>
    </submittedName>
</protein>
<dbReference type="InterPro" id="IPR001851">
    <property type="entry name" value="ABC_transp_permease"/>
</dbReference>
<keyword evidence="8" id="KW-1185">Reference proteome</keyword>
<feature type="transmembrane region" description="Helical" evidence="6">
    <location>
        <begin position="101"/>
        <end position="122"/>
    </location>
</feature>
<proteinExistence type="predicted"/>
<dbReference type="Pfam" id="PF02653">
    <property type="entry name" value="BPD_transp_2"/>
    <property type="match status" value="1"/>
</dbReference>
<feature type="transmembrane region" description="Helical" evidence="6">
    <location>
        <begin position="173"/>
        <end position="193"/>
    </location>
</feature>
<feature type="transmembrane region" description="Helical" evidence="6">
    <location>
        <begin position="37"/>
        <end position="55"/>
    </location>
</feature>
<dbReference type="RefSeq" id="WP_193807169.1">
    <property type="nucleotide sequence ID" value="NZ_CP087714.1"/>
</dbReference>
<evidence type="ECO:0000256" key="6">
    <source>
        <dbReference type="SAM" id="Phobius"/>
    </source>
</evidence>
<feature type="transmembrane region" description="Helical" evidence="6">
    <location>
        <begin position="129"/>
        <end position="153"/>
    </location>
</feature>